<feature type="compositionally biased region" description="Polar residues" evidence="1">
    <location>
        <begin position="1"/>
        <end position="21"/>
    </location>
</feature>
<feature type="compositionally biased region" description="Polar residues" evidence="1">
    <location>
        <begin position="202"/>
        <end position="216"/>
    </location>
</feature>
<feature type="region of interest" description="Disordered" evidence="1">
    <location>
        <begin position="418"/>
        <end position="494"/>
    </location>
</feature>
<feature type="region of interest" description="Disordered" evidence="1">
    <location>
        <begin position="195"/>
        <end position="216"/>
    </location>
</feature>
<sequence>MSNQTNQNSGSGANPTQQQPQAAMGGGWIHKYTERVEQLPDGKYKRTIHHEYIAPNDVVVHDSAQDLASRCSSMQVVQEISEFNRLNGGGWQRAVNELLLEGQGNTELREGNGSGLLTTPASVFPPRNTHTDPSSSQNLFGSTKSSNGTNLFSSSGPLRGQLVPHQTSLAPSGLRSGELGSFGCHTQSSGLFETVPMDKANNAPSHGSLQNGSISAGSLNSMPQLLQVSTSHQAQESTSPCAAYWQSSGQASVLPQSNAQSLVPTAQQSDTGAQNPRKNSCFEMAIGTLFPPYKADYVDRSLREHYDAITFQPGYWRHSVEELRVADYAQGRKKASGSGIPVVGFPSATAWQNSQKNTNVGSHNQISEPGTSISALGGGFGGGSGPGGFASFTPVITNNTPGIFRFGSLNRNKNSVNPVAAPSSTSGISGADQWASSWASGSGTTTAAIPNAASTAPSQNTLNESPIMTGEQAKHQDQPIFQVQLPGQSPGQKK</sequence>
<feature type="compositionally biased region" description="Low complexity" evidence="1">
    <location>
        <begin position="429"/>
        <end position="448"/>
    </location>
</feature>
<keyword evidence="3" id="KW-1185">Reference proteome</keyword>
<feature type="region of interest" description="Disordered" evidence="1">
    <location>
        <begin position="121"/>
        <end position="174"/>
    </location>
</feature>
<feature type="compositionally biased region" description="Polar residues" evidence="1">
    <location>
        <begin position="479"/>
        <end position="494"/>
    </location>
</feature>
<feature type="region of interest" description="Disordered" evidence="1">
    <location>
        <begin position="1"/>
        <end position="24"/>
    </location>
</feature>
<dbReference type="Proteomes" id="UP001280581">
    <property type="component" value="Unassembled WGS sequence"/>
</dbReference>
<evidence type="ECO:0000256" key="1">
    <source>
        <dbReference type="SAM" id="MobiDB-lite"/>
    </source>
</evidence>
<feature type="region of interest" description="Disordered" evidence="1">
    <location>
        <begin position="355"/>
        <end position="379"/>
    </location>
</feature>
<feature type="region of interest" description="Disordered" evidence="1">
    <location>
        <begin position="255"/>
        <end position="278"/>
    </location>
</feature>
<comment type="caution">
    <text evidence="2">The sequence shown here is derived from an EMBL/GenBank/DDBJ whole genome shotgun (WGS) entry which is preliminary data.</text>
</comment>
<protein>
    <submittedName>
        <fullName evidence="2">Uncharacterized protein</fullName>
    </submittedName>
</protein>
<feature type="compositionally biased region" description="Polar residues" evidence="1">
    <location>
        <begin position="452"/>
        <end position="466"/>
    </location>
</feature>
<name>A0AAN6LRB0_9PLEO</name>
<gene>
    <name evidence="2" type="ORF">GRF29_164g225865</name>
</gene>
<proteinExistence type="predicted"/>
<reference evidence="2 3" key="1">
    <citation type="submission" date="2021-02" db="EMBL/GenBank/DDBJ databases">
        <title>Genome assembly of Pseudopithomyces chartarum.</title>
        <authorList>
            <person name="Jauregui R."/>
            <person name="Singh J."/>
            <person name="Voisey C."/>
        </authorList>
    </citation>
    <scope>NUCLEOTIDE SEQUENCE [LARGE SCALE GENOMIC DNA]</scope>
    <source>
        <strain evidence="2 3">AGR01</strain>
    </source>
</reference>
<feature type="compositionally biased region" description="Polar residues" evidence="1">
    <location>
        <begin position="355"/>
        <end position="369"/>
    </location>
</feature>
<dbReference type="AlphaFoldDB" id="A0AAN6LRB0"/>
<evidence type="ECO:0000313" key="3">
    <source>
        <dbReference type="Proteomes" id="UP001280581"/>
    </source>
</evidence>
<organism evidence="2 3">
    <name type="scientific">Pseudopithomyces chartarum</name>
    <dbReference type="NCBI Taxonomy" id="1892770"/>
    <lineage>
        <taxon>Eukaryota</taxon>
        <taxon>Fungi</taxon>
        <taxon>Dikarya</taxon>
        <taxon>Ascomycota</taxon>
        <taxon>Pezizomycotina</taxon>
        <taxon>Dothideomycetes</taxon>
        <taxon>Pleosporomycetidae</taxon>
        <taxon>Pleosporales</taxon>
        <taxon>Massarineae</taxon>
        <taxon>Didymosphaeriaceae</taxon>
        <taxon>Pseudopithomyces</taxon>
    </lineage>
</organism>
<evidence type="ECO:0000313" key="2">
    <source>
        <dbReference type="EMBL" id="KAK3201673.1"/>
    </source>
</evidence>
<accession>A0AAN6LRB0</accession>
<feature type="compositionally biased region" description="Polar residues" evidence="1">
    <location>
        <begin position="131"/>
        <end position="156"/>
    </location>
</feature>
<dbReference type="Gene3D" id="1.10.10.2360">
    <property type="match status" value="1"/>
</dbReference>
<feature type="compositionally biased region" description="Polar residues" evidence="1">
    <location>
        <begin position="418"/>
        <end position="428"/>
    </location>
</feature>
<dbReference type="EMBL" id="WVTA01000015">
    <property type="protein sequence ID" value="KAK3201673.1"/>
    <property type="molecule type" value="Genomic_DNA"/>
</dbReference>